<evidence type="ECO:0000313" key="2">
    <source>
        <dbReference type="EMBL" id="GFC85707.1"/>
    </source>
</evidence>
<feature type="region of interest" description="Disordered" evidence="1">
    <location>
        <begin position="1"/>
        <end position="23"/>
    </location>
</feature>
<feature type="non-terminal residue" evidence="2">
    <location>
        <position position="23"/>
    </location>
</feature>
<evidence type="ECO:0000256" key="1">
    <source>
        <dbReference type="SAM" id="MobiDB-lite"/>
    </source>
</evidence>
<organism evidence="2">
    <name type="scientific">Tanacetum cinerariifolium</name>
    <name type="common">Dalmatian daisy</name>
    <name type="synonym">Chrysanthemum cinerariifolium</name>
    <dbReference type="NCBI Taxonomy" id="118510"/>
    <lineage>
        <taxon>Eukaryota</taxon>
        <taxon>Viridiplantae</taxon>
        <taxon>Streptophyta</taxon>
        <taxon>Embryophyta</taxon>
        <taxon>Tracheophyta</taxon>
        <taxon>Spermatophyta</taxon>
        <taxon>Magnoliopsida</taxon>
        <taxon>eudicotyledons</taxon>
        <taxon>Gunneridae</taxon>
        <taxon>Pentapetalae</taxon>
        <taxon>asterids</taxon>
        <taxon>campanulids</taxon>
        <taxon>Asterales</taxon>
        <taxon>Asteraceae</taxon>
        <taxon>Asteroideae</taxon>
        <taxon>Anthemideae</taxon>
        <taxon>Anthemidinae</taxon>
        <taxon>Tanacetum</taxon>
    </lineage>
</organism>
<comment type="caution">
    <text evidence="2">The sequence shown here is derived from an EMBL/GenBank/DDBJ whole genome shotgun (WGS) entry which is preliminary data.</text>
</comment>
<name>A0A699RKX8_TANCI</name>
<reference evidence="2" key="1">
    <citation type="journal article" date="2019" name="Sci. Rep.">
        <title>Draft genome of Tanacetum cinerariifolium, the natural source of mosquito coil.</title>
        <authorList>
            <person name="Yamashiro T."/>
            <person name="Shiraishi A."/>
            <person name="Satake H."/>
            <person name="Nakayama K."/>
        </authorList>
    </citation>
    <scope>NUCLEOTIDE SEQUENCE</scope>
</reference>
<dbReference type="EMBL" id="BKCJ011101452">
    <property type="protein sequence ID" value="GFC85707.1"/>
    <property type="molecule type" value="Genomic_DNA"/>
</dbReference>
<proteinExistence type="predicted"/>
<sequence length="23" mass="2660">MRIVGTWDESSDEEPSKPKLVQK</sequence>
<protein>
    <submittedName>
        <fullName evidence="2">Uncharacterized protein</fullName>
    </submittedName>
</protein>
<dbReference type="AlphaFoldDB" id="A0A699RKX8"/>
<gene>
    <name evidence="2" type="ORF">Tci_857677</name>
</gene>
<accession>A0A699RKX8</accession>